<feature type="compositionally biased region" description="Polar residues" evidence="7">
    <location>
        <begin position="388"/>
        <end position="399"/>
    </location>
</feature>
<evidence type="ECO:0000313" key="11">
    <source>
        <dbReference type="Proteomes" id="UP001498771"/>
    </source>
</evidence>
<dbReference type="PROSITE" id="PS51192">
    <property type="entry name" value="HELICASE_ATP_BIND_1"/>
    <property type="match status" value="1"/>
</dbReference>
<dbReference type="Proteomes" id="UP001498771">
    <property type="component" value="Unassembled WGS sequence"/>
</dbReference>
<gene>
    <name evidence="10" type="ORF">BZA70DRAFT_240635</name>
</gene>
<dbReference type="SUPFAM" id="SSF52540">
    <property type="entry name" value="P-loop containing nucleoside triphosphate hydrolases"/>
    <property type="match status" value="1"/>
</dbReference>
<accession>A0ABR1F1K7</accession>
<dbReference type="Pfam" id="PF00271">
    <property type="entry name" value="Helicase_C"/>
    <property type="match status" value="1"/>
</dbReference>
<dbReference type="InterPro" id="IPR007502">
    <property type="entry name" value="Helicase-assoc_dom"/>
</dbReference>
<dbReference type="Pfam" id="PF00270">
    <property type="entry name" value="DEAD"/>
    <property type="match status" value="1"/>
</dbReference>
<dbReference type="CDD" id="cd17982">
    <property type="entry name" value="DEXHc_DHX37"/>
    <property type="match status" value="1"/>
</dbReference>
<dbReference type="PANTHER" id="PTHR18934:SF99">
    <property type="entry name" value="ATP-DEPENDENT RNA HELICASE DHX37-RELATED"/>
    <property type="match status" value="1"/>
</dbReference>
<dbReference type="PROSITE" id="PS00690">
    <property type="entry name" value="DEAH_ATP_HELICASE"/>
    <property type="match status" value="1"/>
</dbReference>
<dbReference type="InterPro" id="IPR048333">
    <property type="entry name" value="HA2_WH"/>
</dbReference>
<evidence type="ECO:0000256" key="4">
    <source>
        <dbReference type="ARBA" id="ARBA00022801"/>
    </source>
</evidence>
<dbReference type="Pfam" id="PF21010">
    <property type="entry name" value="HA2_C"/>
    <property type="match status" value="1"/>
</dbReference>
<evidence type="ECO:0000256" key="7">
    <source>
        <dbReference type="SAM" id="MobiDB-lite"/>
    </source>
</evidence>
<organism evidence="10 11">
    <name type="scientific">Myxozyma melibiosi</name>
    <dbReference type="NCBI Taxonomy" id="54550"/>
    <lineage>
        <taxon>Eukaryota</taxon>
        <taxon>Fungi</taxon>
        <taxon>Dikarya</taxon>
        <taxon>Ascomycota</taxon>
        <taxon>Saccharomycotina</taxon>
        <taxon>Lipomycetes</taxon>
        <taxon>Lipomycetales</taxon>
        <taxon>Lipomycetaceae</taxon>
        <taxon>Myxozyma</taxon>
    </lineage>
</organism>
<keyword evidence="11" id="KW-1185">Reference proteome</keyword>
<feature type="compositionally biased region" description="Acidic residues" evidence="7">
    <location>
        <begin position="995"/>
        <end position="1011"/>
    </location>
</feature>
<feature type="region of interest" description="Disordered" evidence="7">
    <location>
        <begin position="86"/>
        <end position="106"/>
    </location>
</feature>
<dbReference type="InterPro" id="IPR001650">
    <property type="entry name" value="Helicase_C-like"/>
</dbReference>
<dbReference type="PANTHER" id="PTHR18934">
    <property type="entry name" value="ATP-DEPENDENT RNA HELICASE"/>
    <property type="match status" value="1"/>
</dbReference>
<name>A0ABR1F1K7_9ASCO</name>
<feature type="domain" description="Helicase C-terminal" evidence="9">
    <location>
        <begin position="725"/>
        <end position="901"/>
    </location>
</feature>
<evidence type="ECO:0000256" key="1">
    <source>
        <dbReference type="ARBA" id="ARBA00008792"/>
    </source>
</evidence>
<evidence type="ECO:0000256" key="6">
    <source>
        <dbReference type="ARBA" id="ARBA00022840"/>
    </source>
</evidence>
<feature type="region of interest" description="Disordered" evidence="7">
    <location>
        <begin position="175"/>
        <end position="402"/>
    </location>
</feature>
<feature type="region of interest" description="Disordered" evidence="7">
    <location>
        <begin position="1"/>
        <end position="64"/>
    </location>
</feature>
<dbReference type="Gene3D" id="1.20.120.1080">
    <property type="match status" value="1"/>
</dbReference>
<dbReference type="SMART" id="SM00847">
    <property type="entry name" value="HA2"/>
    <property type="match status" value="1"/>
</dbReference>
<dbReference type="SMART" id="SM00490">
    <property type="entry name" value="HELICc"/>
    <property type="match status" value="1"/>
</dbReference>
<dbReference type="GO" id="GO:0004386">
    <property type="term" value="F:helicase activity"/>
    <property type="evidence" value="ECO:0007669"/>
    <property type="project" value="UniProtKB-KW"/>
</dbReference>
<reference evidence="10 11" key="1">
    <citation type="submission" date="2024-03" db="EMBL/GenBank/DDBJ databases">
        <title>Genome-scale model development and genomic sequencing of the oleaginous clade Lipomyces.</title>
        <authorList>
            <consortium name="Lawrence Berkeley National Laboratory"/>
            <person name="Czajka J.J."/>
            <person name="Han Y."/>
            <person name="Kim J."/>
            <person name="Mondo S.J."/>
            <person name="Hofstad B.A."/>
            <person name="Robles A."/>
            <person name="Haridas S."/>
            <person name="Riley R."/>
            <person name="LaButti K."/>
            <person name="Pangilinan J."/>
            <person name="Andreopoulos W."/>
            <person name="Lipzen A."/>
            <person name="Yan J."/>
            <person name="Wang M."/>
            <person name="Ng V."/>
            <person name="Grigoriev I.V."/>
            <person name="Spatafora J.W."/>
            <person name="Magnuson J.K."/>
            <person name="Baker S.E."/>
            <person name="Pomraning K.R."/>
        </authorList>
    </citation>
    <scope>NUCLEOTIDE SEQUENCE [LARGE SCALE GENOMIC DNA]</scope>
    <source>
        <strain evidence="10 11">Phaff 52-87</strain>
    </source>
</reference>
<dbReference type="RefSeq" id="XP_064766758.1">
    <property type="nucleotide sequence ID" value="XM_064910509.1"/>
</dbReference>
<feature type="region of interest" description="Disordered" evidence="7">
    <location>
        <begin position="995"/>
        <end position="1020"/>
    </location>
</feature>
<evidence type="ECO:0000259" key="9">
    <source>
        <dbReference type="PROSITE" id="PS51194"/>
    </source>
</evidence>
<feature type="compositionally biased region" description="Acidic residues" evidence="7">
    <location>
        <begin position="337"/>
        <end position="367"/>
    </location>
</feature>
<sequence>MGKYRPRFNERARAGTVSKQKKLKALRQPRSVRRPEDADQEDEIQQQQQAQPEPAVILKDTSNGVDPNVDILVPITEEERAAKRKELEELFKPPESKMSKQKQKRLDKYIERQLKREERKILMEKLAHSKIDTSLLHSLKKLGTNNNTKREQLRDALLNEHLGILDEQQKKLLYEERQIETEKAPEPEPPTVFNGDHQSLDQSAAPTPAPSTTTSEFKPTFQFGGAGFGFGTLQKKPKPEIQPLKRSQKKVPYTWRARLEQEKLRKAKVAADDEEDYSSSEEESQSEDGEDEDDESVSGESESESGSGSEEWSDGEEWTGFGDESTNGSELNGAEEKNEDEEEDGDEESDGEDEEDEEEESDENDDSDTPRVSRGASFKKWAEDQLRGGTTESLSNINTMPRVEVHYEPVDRPEDRATPPPDIVTIENADQRKSYFVQVKRKTEIQAARIQLPVVQDEQRIMEAIHNNLCVIICGETGSGKTTQVPQFLFEAGYGDPSSDNPGMIGITQPRRVAAVSMAQRVSEELGALHKDKVAYQIRFEQNTRPGTAMKFMTDGVLLRELATDFTLSRYSAIVIDEAHERNVNTDILIGVLSRVLKLRYDMSKETGSKVTPLKLIIMSATLRVTDFSMNSTLFNAPPPVLNVDARQYPVSKHFNRRTPTNYLDEAYNKIKKIHQRLPPGGILVFMTGQSEITHLCKRLRTAFPKQGRNRAANEEVDLICDVAEVEVEDVDLGDDIIQDAFDIDNLSDDEDENEIEEGFEEQTEEINTGPLHVLPLYSLLPTAQQMKIFESPPEGSRLCVVATNIAETSLTIPGIRYVVDCGRVKERHYDEETGVQRFDVGWISKASADQRSGRAGRTGPGHSYRLYSSAVFESEFPQFTTAEILRMPIEGVVLQMKSMGIDTIANFPFPTPPDRNSLVLAERLLHYLGAIDKNGALTDLGRTMSVFPLAPRFAKMVVIGQQFECLQYVIAIVATLSVGDPFLSEHELGIESELLDNADDENEDDEEDDDDLRKMNQGDIESNRRRRKEFYVVQRKFSGLDPTCDVLKMLSVVCAYEFADDAAEFCYKNFLRQKSMEEIHKLRQQLTHIVAINTPKLATLRFDTKLGLPSSVQVKALKQMVTAGFIDQVVVREDLVAGFDASKSTSRAIQGGRKRVKITDIPYVRLNPYTFIKDSRFLSGRGGVDKSCIREPERPVYVHPSSILLSADEMAGVTEMPPFLVYNVIQQSAARNVGDDESRLRIRIKPLTSITAKQLANLAKTV</sequence>
<dbReference type="PROSITE" id="PS51194">
    <property type="entry name" value="HELICASE_CTER"/>
    <property type="match status" value="1"/>
</dbReference>
<evidence type="ECO:0000256" key="3">
    <source>
        <dbReference type="ARBA" id="ARBA00022741"/>
    </source>
</evidence>
<keyword evidence="4" id="KW-0378">Hydrolase</keyword>
<dbReference type="InterPro" id="IPR011545">
    <property type="entry name" value="DEAD/DEAH_box_helicase_dom"/>
</dbReference>
<proteinExistence type="inferred from homology"/>
<dbReference type="CDD" id="cd18791">
    <property type="entry name" value="SF2_C_RHA"/>
    <property type="match status" value="1"/>
</dbReference>
<protein>
    <recommendedName>
        <fullName evidence="2">RNA helicase</fullName>
        <ecNumber evidence="2">3.6.4.13</ecNumber>
    </recommendedName>
</protein>
<keyword evidence="5 10" id="KW-0347">Helicase</keyword>
<dbReference type="EMBL" id="JBBJBU010000010">
    <property type="protein sequence ID" value="KAK7203725.1"/>
    <property type="molecule type" value="Genomic_DNA"/>
</dbReference>
<dbReference type="InterPro" id="IPR002464">
    <property type="entry name" value="DNA/RNA_helicase_DEAH_CS"/>
</dbReference>
<feature type="compositionally biased region" description="Low complexity" evidence="7">
    <location>
        <begin position="45"/>
        <end position="55"/>
    </location>
</feature>
<feature type="compositionally biased region" description="Low complexity" evidence="7">
    <location>
        <begin position="203"/>
        <end position="215"/>
    </location>
</feature>
<dbReference type="EC" id="3.6.4.13" evidence="2"/>
<evidence type="ECO:0000256" key="5">
    <source>
        <dbReference type="ARBA" id="ARBA00022806"/>
    </source>
</evidence>
<evidence type="ECO:0000256" key="2">
    <source>
        <dbReference type="ARBA" id="ARBA00012552"/>
    </source>
</evidence>
<dbReference type="GeneID" id="90036021"/>
<comment type="similarity">
    <text evidence="1">Belongs to the DEAD box helicase family. DEAH subfamily.</text>
</comment>
<feature type="compositionally biased region" description="Basic residues" evidence="7">
    <location>
        <begin position="19"/>
        <end position="32"/>
    </location>
</feature>
<dbReference type="Pfam" id="PF04408">
    <property type="entry name" value="WHD_HA2"/>
    <property type="match status" value="1"/>
</dbReference>
<evidence type="ECO:0000313" key="10">
    <source>
        <dbReference type="EMBL" id="KAK7203725.1"/>
    </source>
</evidence>
<feature type="compositionally biased region" description="Basic and acidic residues" evidence="7">
    <location>
        <begin position="175"/>
        <end position="186"/>
    </location>
</feature>
<feature type="compositionally biased region" description="Acidic residues" evidence="7">
    <location>
        <begin position="272"/>
        <end position="303"/>
    </location>
</feature>
<dbReference type="InterPro" id="IPR014001">
    <property type="entry name" value="Helicase_ATP-bd"/>
</dbReference>
<dbReference type="InterPro" id="IPR027417">
    <property type="entry name" value="P-loop_NTPase"/>
</dbReference>
<evidence type="ECO:0000259" key="8">
    <source>
        <dbReference type="PROSITE" id="PS51192"/>
    </source>
</evidence>
<keyword evidence="6" id="KW-0067">ATP-binding</keyword>
<dbReference type="Gene3D" id="3.40.50.300">
    <property type="entry name" value="P-loop containing nucleotide triphosphate hydrolases"/>
    <property type="match status" value="2"/>
</dbReference>
<keyword evidence="3" id="KW-0547">Nucleotide-binding</keyword>
<comment type="caution">
    <text evidence="10">The sequence shown here is derived from an EMBL/GenBank/DDBJ whole genome shotgun (WGS) entry which is preliminary data.</text>
</comment>
<dbReference type="SMART" id="SM00487">
    <property type="entry name" value="DEXDc"/>
    <property type="match status" value="1"/>
</dbReference>
<feature type="domain" description="Helicase ATP-binding" evidence="8">
    <location>
        <begin position="462"/>
        <end position="641"/>
    </location>
</feature>